<evidence type="ECO:0000313" key="6">
    <source>
        <dbReference type="Proteomes" id="UP000823990"/>
    </source>
</evidence>
<dbReference type="Gene3D" id="3.20.20.300">
    <property type="entry name" value="Glycoside hydrolase, family 3, N-terminal domain"/>
    <property type="match status" value="1"/>
</dbReference>
<feature type="transmembrane region" description="Helical" evidence="3">
    <location>
        <begin position="7"/>
        <end position="30"/>
    </location>
</feature>
<dbReference type="PRINTS" id="PR00133">
    <property type="entry name" value="GLHYDRLASE3"/>
</dbReference>
<dbReference type="InterPro" id="IPR036962">
    <property type="entry name" value="Glyco_hydro_3_N_sf"/>
</dbReference>
<dbReference type="SMART" id="SM01217">
    <property type="entry name" value="Fn3_like"/>
    <property type="match status" value="1"/>
</dbReference>
<dbReference type="InterPro" id="IPR001764">
    <property type="entry name" value="Glyco_hydro_3_N"/>
</dbReference>
<dbReference type="AlphaFoldDB" id="A0A9D1PYD1"/>
<dbReference type="Pfam" id="PF01915">
    <property type="entry name" value="Glyco_hydro_3_C"/>
    <property type="match status" value="1"/>
</dbReference>
<keyword evidence="3" id="KW-0472">Membrane</keyword>
<dbReference type="Proteomes" id="UP000823990">
    <property type="component" value="Unassembled WGS sequence"/>
</dbReference>
<keyword evidence="2 5" id="KW-0378">Hydrolase</keyword>
<reference evidence="5" key="1">
    <citation type="journal article" date="2021" name="PeerJ">
        <title>Extensive microbial diversity within the chicken gut microbiome revealed by metagenomics and culture.</title>
        <authorList>
            <person name="Gilroy R."/>
            <person name="Ravi A."/>
            <person name="Getino M."/>
            <person name="Pursley I."/>
            <person name="Horton D.L."/>
            <person name="Alikhan N.F."/>
            <person name="Baker D."/>
            <person name="Gharbi K."/>
            <person name="Hall N."/>
            <person name="Watson M."/>
            <person name="Adriaenssens E.M."/>
            <person name="Foster-Nyarko E."/>
            <person name="Jarju S."/>
            <person name="Secka A."/>
            <person name="Antonio M."/>
            <person name="Oren A."/>
            <person name="Chaudhuri R.R."/>
            <person name="La Ragione R."/>
            <person name="Hildebrand F."/>
            <person name="Pallen M.J."/>
        </authorList>
    </citation>
    <scope>NUCLEOTIDE SEQUENCE</scope>
    <source>
        <strain evidence="5">12435</strain>
    </source>
</reference>
<dbReference type="Gene3D" id="2.60.40.10">
    <property type="entry name" value="Immunoglobulins"/>
    <property type="match status" value="1"/>
</dbReference>
<dbReference type="SUPFAM" id="SSF52279">
    <property type="entry name" value="Beta-D-glucan exohydrolase, C-terminal domain"/>
    <property type="match status" value="1"/>
</dbReference>
<comment type="similarity">
    <text evidence="1">Belongs to the glycosyl hydrolase 3 family.</text>
</comment>
<evidence type="ECO:0000313" key="5">
    <source>
        <dbReference type="EMBL" id="HIW01870.1"/>
    </source>
</evidence>
<accession>A0A9D1PYD1</accession>
<comment type="caution">
    <text evidence="5">The sequence shown here is derived from an EMBL/GenBank/DDBJ whole genome shotgun (WGS) entry which is preliminary data.</text>
</comment>
<organism evidence="5 6">
    <name type="scientific">Candidatus Protoclostridium stercorigallinarum</name>
    <dbReference type="NCBI Taxonomy" id="2838741"/>
    <lineage>
        <taxon>Bacteria</taxon>
        <taxon>Bacillati</taxon>
        <taxon>Bacillota</taxon>
        <taxon>Clostridia</taxon>
        <taxon>Candidatus Protoclostridium</taxon>
    </lineage>
</organism>
<dbReference type="Gene3D" id="3.40.50.1700">
    <property type="entry name" value="Glycoside hydrolase family 3 C-terminal domain"/>
    <property type="match status" value="1"/>
</dbReference>
<dbReference type="EMBL" id="DXHS01000012">
    <property type="protein sequence ID" value="HIW01870.1"/>
    <property type="molecule type" value="Genomic_DNA"/>
</dbReference>
<dbReference type="InterPro" id="IPR026891">
    <property type="entry name" value="Fn3-like"/>
</dbReference>
<name>A0A9D1PYD1_9FIRM</name>
<dbReference type="SUPFAM" id="SSF51445">
    <property type="entry name" value="(Trans)glycosidases"/>
    <property type="match status" value="1"/>
</dbReference>
<evidence type="ECO:0000256" key="3">
    <source>
        <dbReference type="SAM" id="Phobius"/>
    </source>
</evidence>
<keyword evidence="3" id="KW-0812">Transmembrane</keyword>
<evidence type="ECO:0000256" key="1">
    <source>
        <dbReference type="ARBA" id="ARBA00005336"/>
    </source>
</evidence>
<reference evidence="5" key="2">
    <citation type="submission" date="2021-04" db="EMBL/GenBank/DDBJ databases">
        <authorList>
            <person name="Gilroy R."/>
        </authorList>
    </citation>
    <scope>NUCLEOTIDE SEQUENCE</scope>
    <source>
        <strain evidence="5">12435</strain>
    </source>
</reference>
<keyword evidence="3" id="KW-1133">Transmembrane helix</keyword>
<feature type="transmembrane region" description="Helical" evidence="3">
    <location>
        <begin position="968"/>
        <end position="989"/>
    </location>
</feature>
<dbReference type="InterPro" id="IPR002772">
    <property type="entry name" value="Glyco_hydro_3_C"/>
</dbReference>
<dbReference type="PANTHER" id="PTHR42715">
    <property type="entry name" value="BETA-GLUCOSIDASE"/>
    <property type="match status" value="1"/>
</dbReference>
<dbReference type="Pfam" id="PF00933">
    <property type="entry name" value="Glyco_hydro_3"/>
    <property type="match status" value="1"/>
</dbReference>
<feature type="domain" description="Fibronectin type III-like" evidence="4">
    <location>
        <begin position="433"/>
        <end position="511"/>
    </location>
</feature>
<dbReference type="GO" id="GO:0005975">
    <property type="term" value="P:carbohydrate metabolic process"/>
    <property type="evidence" value="ECO:0007669"/>
    <property type="project" value="InterPro"/>
</dbReference>
<dbReference type="PANTHER" id="PTHR42715:SF10">
    <property type="entry name" value="BETA-GLUCOSIDASE"/>
    <property type="match status" value="1"/>
</dbReference>
<gene>
    <name evidence="5" type="ORF">H9892_00800</name>
</gene>
<proteinExistence type="inferred from homology"/>
<dbReference type="InterPro" id="IPR050288">
    <property type="entry name" value="Cellulose_deg_GH3"/>
</dbReference>
<dbReference type="InterPro" id="IPR017853">
    <property type="entry name" value="GH"/>
</dbReference>
<dbReference type="InterPro" id="IPR036881">
    <property type="entry name" value="Glyco_hydro_3_C_sf"/>
</dbReference>
<dbReference type="Pfam" id="PF14310">
    <property type="entry name" value="Fn3-like"/>
    <property type="match status" value="1"/>
</dbReference>
<sequence length="999" mass="109136">MFRLTKLWAGLVAVFAVLLTIVIIATTIGLDYADVINDALDVQLTEVVKSDEPTEDIDTEYYKSSFGAITAENQEKLVAATLEQTVNEMREGAALLYNKESALPLKTETRISVFGHAAVDPAYQSSSAGTKVNNDSLNVVTLREALEAEDFELNETLWTALENGTAKRTVGSAKGSEENKAFYEGQRSSWASDYKDAAIVVFSRQGGEGTDLAMRDDDDEGGSTEKISSLALHKNERDMLELVREDFDKVIVLLNTPNQMEVHEILPYCDAVLFMGFPGHQGFTGVAEILRGKVNPSGHLVDTYAVNSVGAPACVNSGTETPLFTNADALNEKIGEAENAENVSFQAEGIYIGYRYYETRYADCVMGVKGADGSQGAKPGATSWEYADEVSYPFGYGLSYTTFSQKITGFENGADEVTLTVEVENTGDVAGKSVVQVYAQTPYGDYEKERGIEKSAIQLAGFAKTKELKGGDKDTVTVTVDKYLLASYDRNDTKGYVLTAGDYYFAIGDDSHDALNNILAAQGYDTSDGMTENGDGSENKVRSYGQSLDTNKYRNGEGNTIVTNQFDDCDLNYWTDTEYKYLSRSDWSGTYPTEQVEVAATDAMMEYLDGNFYVKPEDAPTYDEVAARFGKDADLTIAMMRDVPITDRATWRKFIYQLDIEDLANATAESFTCPAVGELSPAFGVGDGCDSIMGNLPFKVTVDGEEVTVQSTRYCSKPILTGTFNTSLYSERGRLMGEEGLWCKKMENYNVGGNLHRTPFGGRSFEYMSECPTMSYLAAIPEVIAMEKTGSHSAPKHFTGNDQETHREGVVTFFNEQAFREGNLRAFEGALRVAGAGGLMQSFSRLGVKWASHSYALNTVVLRNEWGWTGNIVTDAAPMRDISSEGTGYKNHSPEGFAAGTEQWCLDGNGGHGKATLEIAKETNDGYLVERMVDAAISWEYAISRSCIINGMAPGDKVVPVTPWWQVALYWAIAVCAVLTAAAAAMLVVSEIKGERKEA</sequence>
<evidence type="ECO:0000259" key="4">
    <source>
        <dbReference type="SMART" id="SM01217"/>
    </source>
</evidence>
<dbReference type="GO" id="GO:0004553">
    <property type="term" value="F:hydrolase activity, hydrolyzing O-glycosyl compounds"/>
    <property type="evidence" value="ECO:0007669"/>
    <property type="project" value="InterPro"/>
</dbReference>
<dbReference type="InterPro" id="IPR013783">
    <property type="entry name" value="Ig-like_fold"/>
</dbReference>
<evidence type="ECO:0000256" key="2">
    <source>
        <dbReference type="ARBA" id="ARBA00022801"/>
    </source>
</evidence>
<protein>
    <submittedName>
        <fullName evidence="5">Glycoside hydrolase family 3 C-terminal domain-containing protein</fullName>
    </submittedName>
</protein>